<feature type="coiled-coil region" evidence="1">
    <location>
        <begin position="138"/>
        <end position="165"/>
    </location>
</feature>
<evidence type="ECO:0000313" key="4">
    <source>
        <dbReference type="Proteomes" id="UP000196531"/>
    </source>
</evidence>
<accession>A0A1Y5F501</accession>
<evidence type="ECO:0000256" key="1">
    <source>
        <dbReference type="SAM" id="Coils"/>
    </source>
</evidence>
<reference evidence="4" key="1">
    <citation type="journal article" date="2017" name="Proc. Natl. Acad. Sci. U.S.A.">
        <title>Simulation of Deepwater Horizon oil plume reveals substrate specialization within a complex community of hydrocarbon-degraders.</title>
        <authorList>
            <person name="Hu P."/>
            <person name="Dubinsky E.A."/>
            <person name="Probst A.J."/>
            <person name="Wang J."/>
            <person name="Sieber C.M.K."/>
            <person name="Tom L.M."/>
            <person name="Gardinali P."/>
            <person name="Banfield J.F."/>
            <person name="Atlas R.M."/>
            <person name="Andersen G.L."/>
        </authorList>
    </citation>
    <scope>NUCLEOTIDE SEQUENCE [LARGE SCALE GENOMIC DNA]</scope>
</reference>
<protein>
    <recommendedName>
        <fullName evidence="2">Cyclic nucleotide-binding domain-containing protein</fullName>
    </recommendedName>
</protein>
<dbReference type="PANTHER" id="PTHR24567">
    <property type="entry name" value="CRP FAMILY TRANSCRIPTIONAL REGULATORY PROTEIN"/>
    <property type="match status" value="1"/>
</dbReference>
<dbReference type="PANTHER" id="PTHR24567:SF76">
    <property type="entry name" value="CYCLIC NUCLEOTIDE-BINDING DOMAIN PROTEIN"/>
    <property type="match status" value="1"/>
</dbReference>
<dbReference type="InterPro" id="IPR014710">
    <property type="entry name" value="RmlC-like_jellyroll"/>
</dbReference>
<comment type="caution">
    <text evidence="3">The sequence shown here is derived from an EMBL/GenBank/DDBJ whole genome shotgun (WGS) entry which is preliminary data.</text>
</comment>
<dbReference type="AlphaFoldDB" id="A0A1Y5F501"/>
<dbReference type="SUPFAM" id="SSF51206">
    <property type="entry name" value="cAMP-binding domain-like"/>
    <property type="match status" value="1"/>
</dbReference>
<dbReference type="InterPro" id="IPR000595">
    <property type="entry name" value="cNMP-bd_dom"/>
</dbReference>
<feature type="domain" description="Cyclic nucleotide-binding" evidence="2">
    <location>
        <begin position="11"/>
        <end position="114"/>
    </location>
</feature>
<dbReference type="GO" id="GO:0003700">
    <property type="term" value="F:DNA-binding transcription factor activity"/>
    <property type="evidence" value="ECO:0007669"/>
    <property type="project" value="TreeGrafter"/>
</dbReference>
<dbReference type="CDD" id="cd00038">
    <property type="entry name" value="CAP_ED"/>
    <property type="match status" value="1"/>
</dbReference>
<dbReference type="Gene3D" id="2.60.120.10">
    <property type="entry name" value="Jelly Rolls"/>
    <property type="match status" value="1"/>
</dbReference>
<organism evidence="3 4">
    <name type="scientific">Halobacteriovorax marinus</name>
    <dbReference type="NCBI Taxonomy" id="97084"/>
    <lineage>
        <taxon>Bacteria</taxon>
        <taxon>Pseudomonadati</taxon>
        <taxon>Bdellovibrionota</taxon>
        <taxon>Bacteriovoracia</taxon>
        <taxon>Bacteriovoracales</taxon>
        <taxon>Halobacteriovoraceae</taxon>
        <taxon>Halobacteriovorax</taxon>
    </lineage>
</organism>
<proteinExistence type="predicted"/>
<gene>
    <name evidence="3" type="ORF">A9Q84_14080</name>
</gene>
<dbReference type="Pfam" id="PF00027">
    <property type="entry name" value="cNMP_binding"/>
    <property type="match status" value="1"/>
</dbReference>
<dbReference type="EMBL" id="MAAO01000007">
    <property type="protein sequence ID" value="OUR95628.1"/>
    <property type="molecule type" value="Genomic_DNA"/>
</dbReference>
<dbReference type="PROSITE" id="PS50042">
    <property type="entry name" value="CNMP_BINDING_3"/>
    <property type="match status" value="1"/>
</dbReference>
<dbReference type="GO" id="GO:0005829">
    <property type="term" value="C:cytosol"/>
    <property type="evidence" value="ECO:0007669"/>
    <property type="project" value="TreeGrafter"/>
</dbReference>
<name>A0A1Y5F501_9BACT</name>
<evidence type="ECO:0000259" key="2">
    <source>
        <dbReference type="PROSITE" id="PS50042"/>
    </source>
</evidence>
<dbReference type="InterPro" id="IPR018490">
    <property type="entry name" value="cNMP-bd_dom_sf"/>
</dbReference>
<dbReference type="InterPro" id="IPR050397">
    <property type="entry name" value="Env_Response_Regulators"/>
</dbReference>
<sequence length="190" mass="22433">MSNIIRQALGQICNITDEEWNKLLPFIKTRSIKKNHVLLEQGSKSINFYFITKGLVRFYYSTPEGKEFNKSFHHENDFVGSLLTMKRDMPSTFSIQALEDCELIVINYKEFNTLYDEHRCWDRIGRIMAEELAIRKELREKEFLLDSAEARYESFKAEFPDLQNRINLGHIASYLGITQVQLSRIRKNIK</sequence>
<dbReference type="Proteomes" id="UP000196531">
    <property type="component" value="Unassembled WGS sequence"/>
</dbReference>
<dbReference type="SMART" id="SM00100">
    <property type="entry name" value="cNMP"/>
    <property type="match status" value="1"/>
</dbReference>
<keyword evidence="1" id="KW-0175">Coiled coil</keyword>
<evidence type="ECO:0000313" key="3">
    <source>
        <dbReference type="EMBL" id="OUR95628.1"/>
    </source>
</evidence>